<keyword evidence="3" id="KW-0328">Glycosyltransferase</keyword>
<dbReference type="InterPro" id="IPR048174">
    <property type="entry name" value="WbnI-like"/>
</dbReference>
<accession>A0A3Q9LQI6</accession>
<comment type="similarity">
    <text evidence="2">Belongs to the glycosyltransferase 6 family.</text>
</comment>
<evidence type="ECO:0000256" key="3">
    <source>
        <dbReference type="ARBA" id="ARBA00022676"/>
    </source>
</evidence>
<dbReference type="SUPFAM" id="SSF53448">
    <property type="entry name" value="Nucleotide-diphospho-sugar transferases"/>
    <property type="match status" value="1"/>
</dbReference>
<dbReference type="EMBL" id="CP034712">
    <property type="protein sequence ID" value="AZT19847.1"/>
    <property type="molecule type" value="Genomic_DNA"/>
</dbReference>
<proteinExistence type="inferred from homology"/>
<dbReference type="NCBIfam" id="NF041524">
    <property type="entry name" value="Gltr_6"/>
    <property type="match status" value="1"/>
</dbReference>
<dbReference type="AlphaFoldDB" id="A0A3Q9LQI6"/>
<dbReference type="InterPro" id="IPR005076">
    <property type="entry name" value="Glyco_trans_6"/>
</dbReference>
<dbReference type="GO" id="GO:0005975">
    <property type="term" value="P:carbohydrate metabolic process"/>
    <property type="evidence" value="ECO:0007669"/>
    <property type="project" value="InterPro"/>
</dbReference>
<evidence type="ECO:0000256" key="4">
    <source>
        <dbReference type="ARBA" id="ARBA00022679"/>
    </source>
</evidence>
<dbReference type="PANTHER" id="PTHR10462:SF53">
    <property type="entry name" value="HISTO-BLOOD GROUP ABO SYSTEM TRANSFERASE 1-LIKE"/>
    <property type="match status" value="1"/>
</dbReference>
<evidence type="ECO:0000256" key="1">
    <source>
        <dbReference type="ARBA" id="ARBA00001936"/>
    </source>
</evidence>
<evidence type="ECO:0008006" key="6">
    <source>
        <dbReference type="Google" id="ProtNLM"/>
    </source>
</evidence>
<reference evidence="5" key="1">
    <citation type="submission" date="2018-12" db="EMBL/GenBank/DDBJ databases">
        <title>Complete genome sequences of twenty non-typhoidal Salmonella isolates from Rwanda.</title>
        <authorList>
            <person name="Byukusenge M."/>
            <person name="Li L."/>
            <person name="Subhashinie K."/>
            <person name="Nzayirambaho M."/>
            <person name="Kuchipudi S.V."/>
            <person name="Jayarao B.M."/>
        </authorList>
    </citation>
    <scope>NUCLEOTIDE SEQUENCE</scope>
    <source>
        <strain evidence="5">RSE18</strain>
    </source>
</reference>
<evidence type="ECO:0000256" key="2">
    <source>
        <dbReference type="ARBA" id="ARBA00010413"/>
    </source>
</evidence>
<dbReference type="GO" id="GO:0016020">
    <property type="term" value="C:membrane"/>
    <property type="evidence" value="ECO:0007669"/>
    <property type="project" value="InterPro"/>
</dbReference>
<keyword evidence="4" id="KW-0808">Transferase</keyword>
<dbReference type="PANTHER" id="PTHR10462">
    <property type="entry name" value="GLYCOSYLTRANSFERASE-RELATED"/>
    <property type="match status" value="1"/>
</dbReference>
<evidence type="ECO:0000313" key="5">
    <source>
        <dbReference type="EMBL" id="AZT19847.1"/>
    </source>
</evidence>
<comment type="cofactor">
    <cofactor evidence="1">
        <name>Mn(2+)</name>
        <dbReference type="ChEBI" id="CHEBI:29035"/>
    </cofactor>
</comment>
<dbReference type="GO" id="GO:0016758">
    <property type="term" value="F:hexosyltransferase activity"/>
    <property type="evidence" value="ECO:0007669"/>
    <property type="project" value="InterPro"/>
</dbReference>
<sequence>MTINILYICTGEYRNFFDKFYSSCEGYFIPEYKKKYYVFTDSHSDKFSKYSNVTVVPVENNCWPLNTLLRFSYFSKIVSDLQPNTYTFFFNANALIVKTIPFDIFKNANLVGVVHPGYKNKMSIFYPWERKKSAVCYLSYFKKGIYFQGCFNGGRTEYFCDLIKTCNDMTIKDLKRNIIAKVHDESYLNYYFYFKEPLCLSELYSWPEKYGENTEAKIIMRDKEREDWYANIKS</sequence>
<dbReference type="Pfam" id="PF03414">
    <property type="entry name" value="Glyco_transf_6"/>
    <property type="match status" value="1"/>
</dbReference>
<gene>
    <name evidence="5" type="ORF">ELZ85_08740</name>
</gene>
<protein>
    <recommendedName>
        <fullName evidence="6">Glycosyltransferase family 6</fullName>
    </recommendedName>
</protein>
<name>A0A3Q9LQI6_SALET</name>
<dbReference type="InterPro" id="IPR029044">
    <property type="entry name" value="Nucleotide-diphossugar_trans"/>
</dbReference>
<dbReference type="Gene3D" id="3.90.550.10">
    <property type="entry name" value="Spore Coat Polysaccharide Biosynthesis Protein SpsA, Chain A"/>
    <property type="match status" value="1"/>
</dbReference>
<organism evidence="5">
    <name type="scientific">Salmonella enterica subsp. enterica serovar 43:a:1,7</name>
    <dbReference type="NCBI Taxonomy" id="2500155"/>
    <lineage>
        <taxon>Bacteria</taxon>
        <taxon>Pseudomonadati</taxon>
        <taxon>Pseudomonadota</taxon>
        <taxon>Gammaproteobacteria</taxon>
        <taxon>Enterobacterales</taxon>
        <taxon>Enterobacteriaceae</taxon>
        <taxon>Salmonella</taxon>
    </lineage>
</organism>